<accession>A0A6B2L903</accession>
<sequence length="322" mass="35698">MAGFILEKFGLNVESGSLSPLASYDDLNFKFKANQNLYTLKVSNGVETLENLDLQNKSMLHLSGHLSAPVPIPSLSGPYVAQYLNPSGKPFYIRILTFIPGEVLASVPWTPHLSTQFGRLLGKMDQIFSSFTHPASSRAMAWDLSNAKKVILAHLPVVQDPSKQSLVQHYLALYASEVEPVLPSLRRSVIHGDPNDHNFLVSPGPPAAVQTVLDFGDLVLSHTINDLAMAIAYAMLNKEDPLGVARGIFEGFNEEFPVLPEEKKVIFVLSCIRLCTSAVMGTYNISLQPENREYLEVHSKPAWEMLSRFKSLTIGEMQEIFR</sequence>
<comment type="catalytic activity">
    <reaction evidence="6">
        <text>(5R)-5-hydroxy-L-lysine + GTP = (5R)-5-phosphooxy-L-lysine + GDP + H(+)</text>
        <dbReference type="Rhea" id="RHEA:19049"/>
        <dbReference type="ChEBI" id="CHEBI:15378"/>
        <dbReference type="ChEBI" id="CHEBI:37565"/>
        <dbReference type="ChEBI" id="CHEBI:57882"/>
        <dbReference type="ChEBI" id="CHEBI:58189"/>
        <dbReference type="ChEBI" id="CHEBI:58357"/>
        <dbReference type="EC" id="2.7.1.81"/>
    </reaction>
</comment>
<dbReference type="InterPro" id="IPR011009">
    <property type="entry name" value="Kinase-like_dom_sf"/>
</dbReference>
<evidence type="ECO:0000256" key="4">
    <source>
        <dbReference type="ARBA" id="ARBA00022679"/>
    </source>
</evidence>
<dbReference type="PANTHER" id="PTHR21064">
    <property type="entry name" value="AMINOGLYCOSIDE PHOSPHOTRANSFERASE DOMAIN-CONTAINING PROTEIN-RELATED"/>
    <property type="match status" value="1"/>
</dbReference>
<evidence type="ECO:0000313" key="11">
    <source>
        <dbReference type="EMBL" id="NDV33456.1"/>
    </source>
</evidence>
<comment type="subcellular location">
    <subcellularLocation>
        <location evidence="1">Cytoplasm</location>
    </subcellularLocation>
</comment>
<evidence type="ECO:0000259" key="10">
    <source>
        <dbReference type="Pfam" id="PF01636"/>
    </source>
</evidence>
<comment type="function">
    <text evidence="7">Catalyzes the GTP-dependent phosphorylation of 5-hydroxy-L-lysine.</text>
</comment>
<comment type="similarity">
    <text evidence="2">Belongs to the aminoglycoside phosphotransferase family.</text>
</comment>
<evidence type="ECO:0000256" key="9">
    <source>
        <dbReference type="ARBA" id="ARBA00040505"/>
    </source>
</evidence>
<evidence type="ECO:0000256" key="1">
    <source>
        <dbReference type="ARBA" id="ARBA00004496"/>
    </source>
</evidence>
<dbReference type="InterPro" id="IPR002575">
    <property type="entry name" value="Aminoglycoside_PTrfase"/>
</dbReference>
<keyword evidence="3" id="KW-0963">Cytoplasm</keyword>
<organism evidence="11">
    <name type="scientific">Arcella intermedia</name>
    <dbReference type="NCBI Taxonomy" id="1963864"/>
    <lineage>
        <taxon>Eukaryota</taxon>
        <taxon>Amoebozoa</taxon>
        <taxon>Tubulinea</taxon>
        <taxon>Elardia</taxon>
        <taxon>Arcellinida</taxon>
        <taxon>Sphaerothecina</taxon>
        <taxon>Arcellidae</taxon>
        <taxon>Arcella</taxon>
    </lineage>
</organism>
<evidence type="ECO:0000256" key="3">
    <source>
        <dbReference type="ARBA" id="ARBA00022490"/>
    </source>
</evidence>
<evidence type="ECO:0000256" key="5">
    <source>
        <dbReference type="ARBA" id="ARBA00022777"/>
    </source>
</evidence>
<dbReference type="AlphaFoldDB" id="A0A6B2L903"/>
<keyword evidence="4" id="KW-0808">Transferase</keyword>
<dbReference type="Pfam" id="PF01636">
    <property type="entry name" value="APH"/>
    <property type="match status" value="1"/>
</dbReference>
<evidence type="ECO:0000256" key="8">
    <source>
        <dbReference type="ARBA" id="ARBA00038873"/>
    </source>
</evidence>
<name>A0A6B2L903_9EUKA</name>
<protein>
    <recommendedName>
        <fullName evidence="9">Hydroxylysine kinase</fullName>
        <ecNumber evidence="8">2.7.1.81</ecNumber>
    </recommendedName>
</protein>
<reference evidence="11" key="1">
    <citation type="journal article" date="2020" name="J. Eukaryot. Microbiol.">
        <title>De novo Sequencing, Assembly and Annotation of the Transcriptome for the Free-Living Testate Amoeba Arcella intermedia.</title>
        <authorList>
            <person name="Ribeiro G.M."/>
            <person name="Porfirio-Sousa A.L."/>
            <person name="Maurer-Alcala X.X."/>
            <person name="Katz L.A."/>
            <person name="Lahr D.J.G."/>
        </authorList>
    </citation>
    <scope>NUCLEOTIDE SEQUENCE</scope>
</reference>
<evidence type="ECO:0000256" key="2">
    <source>
        <dbReference type="ARBA" id="ARBA00006219"/>
    </source>
</evidence>
<dbReference type="GO" id="GO:0005737">
    <property type="term" value="C:cytoplasm"/>
    <property type="evidence" value="ECO:0007669"/>
    <property type="project" value="UniProtKB-SubCell"/>
</dbReference>
<evidence type="ECO:0000256" key="7">
    <source>
        <dbReference type="ARBA" id="ARBA00037368"/>
    </source>
</evidence>
<proteinExistence type="inferred from homology"/>
<dbReference type="InterPro" id="IPR050249">
    <property type="entry name" value="Pseudomonas-type_ThrB"/>
</dbReference>
<evidence type="ECO:0000256" key="6">
    <source>
        <dbReference type="ARBA" id="ARBA00036820"/>
    </source>
</evidence>
<dbReference type="Gene3D" id="3.90.1200.10">
    <property type="match status" value="1"/>
</dbReference>
<dbReference type="PANTHER" id="PTHR21064:SF1">
    <property type="entry name" value="HYDROXYLYSINE KINASE"/>
    <property type="match status" value="1"/>
</dbReference>
<keyword evidence="5" id="KW-0418">Kinase</keyword>
<dbReference type="GO" id="GO:0047992">
    <property type="term" value="F:hydroxylysine kinase activity"/>
    <property type="evidence" value="ECO:0007669"/>
    <property type="project" value="UniProtKB-EC"/>
</dbReference>
<feature type="domain" description="Aminoglycoside phosphotransferase" evidence="10">
    <location>
        <begin position="19"/>
        <end position="241"/>
    </location>
</feature>
<dbReference type="SUPFAM" id="SSF56112">
    <property type="entry name" value="Protein kinase-like (PK-like)"/>
    <property type="match status" value="1"/>
</dbReference>
<dbReference type="EMBL" id="GIBP01004487">
    <property type="protein sequence ID" value="NDV33456.1"/>
    <property type="molecule type" value="Transcribed_RNA"/>
</dbReference>
<dbReference type="EC" id="2.7.1.81" evidence="8"/>